<dbReference type="GO" id="GO:0008270">
    <property type="term" value="F:zinc ion binding"/>
    <property type="evidence" value="ECO:0007669"/>
    <property type="project" value="UniProtKB-UniRule"/>
</dbReference>
<keyword evidence="3 4" id="KW-0479">Metal-binding</keyword>
<dbReference type="SUPFAM" id="SSF55486">
    <property type="entry name" value="Metalloproteases ('zincins'), catalytic domain"/>
    <property type="match status" value="1"/>
</dbReference>
<dbReference type="EMBL" id="NCKU01010682">
    <property type="protein sequence ID" value="RWS00710.1"/>
    <property type="molecule type" value="Genomic_DNA"/>
</dbReference>
<keyword evidence="3 4" id="KW-0862">Zinc</keyword>
<evidence type="ECO:0000256" key="2">
    <source>
        <dbReference type="ARBA" id="ARBA00025529"/>
    </source>
</evidence>
<dbReference type="PANTHER" id="PTHR10127:SF883">
    <property type="entry name" value="ZINC METALLOPROTEINASE NAS-8"/>
    <property type="match status" value="1"/>
</dbReference>
<evidence type="ECO:0000259" key="5">
    <source>
        <dbReference type="PROSITE" id="PS51864"/>
    </source>
</evidence>
<keyword evidence="3 4" id="KW-0645">Protease</keyword>
<evidence type="ECO:0000256" key="1">
    <source>
        <dbReference type="ARBA" id="ARBA00011245"/>
    </source>
</evidence>
<comment type="subunit">
    <text evidence="1">Monomer.</text>
</comment>
<feature type="binding site" evidence="3">
    <location>
        <position position="141"/>
    </location>
    <ligand>
        <name>Zn(2+)</name>
        <dbReference type="ChEBI" id="CHEBI:29105"/>
        <note>catalytic</note>
    </ligand>
</feature>
<evidence type="ECO:0000256" key="4">
    <source>
        <dbReference type="RuleBase" id="RU361183"/>
    </source>
</evidence>
<comment type="caution">
    <text evidence="3">Lacks conserved residue(s) required for the propagation of feature annotation.</text>
</comment>
<protein>
    <recommendedName>
        <fullName evidence="4">Metalloendopeptidase</fullName>
        <ecNumber evidence="4">3.4.24.-</ecNumber>
    </recommendedName>
</protein>
<keyword evidence="3 4" id="KW-0378">Hydrolase</keyword>
<dbReference type="AlphaFoldDB" id="A0A443QCG7"/>
<gene>
    <name evidence="6" type="ORF">B4U79_09409</name>
</gene>
<dbReference type="PANTHER" id="PTHR10127">
    <property type="entry name" value="DISCOIDIN, CUB, EGF, LAMININ , AND ZINC METALLOPROTEASE DOMAIN CONTAINING"/>
    <property type="match status" value="1"/>
</dbReference>
<evidence type="ECO:0000313" key="6">
    <source>
        <dbReference type="EMBL" id="RWS00710.1"/>
    </source>
</evidence>
<dbReference type="EC" id="3.4.24.-" evidence="4"/>
<feature type="binding site" evidence="3">
    <location>
        <position position="145"/>
    </location>
    <ligand>
        <name>Zn(2+)</name>
        <dbReference type="ChEBI" id="CHEBI:29105"/>
        <note>catalytic</note>
    </ligand>
</feature>
<dbReference type="InterPro" id="IPR034035">
    <property type="entry name" value="Astacin-like_dom"/>
</dbReference>
<dbReference type="SMART" id="SM00235">
    <property type="entry name" value="ZnMc"/>
    <property type="match status" value="1"/>
</dbReference>
<reference evidence="6 7" key="1">
    <citation type="journal article" date="2018" name="Gigascience">
        <title>Genomes of trombidid mites reveal novel predicted allergens and laterally-transferred genes associated with secondary metabolism.</title>
        <authorList>
            <person name="Dong X."/>
            <person name="Chaisiri K."/>
            <person name="Xia D."/>
            <person name="Armstrong S.D."/>
            <person name="Fang Y."/>
            <person name="Donnelly M.J."/>
            <person name="Kadowaki T."/>
            <person name="McGarry J.W."/>
            <person name="Darby A.C."/>
            <person name="Makepeace B.L."/>
        </authorList>
    </citation>
    <scope>NUCLEOTIDE SEQUENCE [LARGE SCALE GENOMIC DNA]</scope>
    <source>
        <strain evidence="6">UoL-WK</strain>
    </source>
</reference>
<proteinExistence type="predicted"/>
<feature type="active site" evidence="3">
    <location>
        <position position="142"/>
    </location>
</feature>
<keyword evidence="7" id="KW-1185">Reference proteome</keyword>
<dbReference type="GO" id="GO:0006508">
    <property type="term" value="P:proteolysis"/>
    <property type="evidence" value="ECO:0007669"/>
    <property type="project" value="UniProtKB-KW"/>
</dbReference>
<feature type="domain" description="Peptidase M12A" evidence="5">
    <location>
        <begin position="23"/>
        <end position="245"/>
    </location>
</feature>
<dbReference type="Proteomes" id="UP000285301">
    <property type="component" value="Unassembled WGS sequence"/>
</dbReference>
<dbReference type="GO" id="GO:0004222">
    <property type="term" value="F:metalloendopeptidase activity"/>
    <property type="evidence" value="ECO:0007669"/>
    <property type="project" value="UniProtKB-UniRule"/>
</dbReference>
<dbReference type="Gene3D" id="3.40.390.10">
    <property type="entry name" value="Collagenase (Catalytic Domain)"/>
    <property type="match status" value="1"/>
</dbReference>
<dbReference type="InterPro" id="IPR024079">
    <property type="entry name" value="MetalloPept_cat_dom_sf"/>
</dbReference>
<evidence type="ECO:0000256" key="3">
    <source>
        <dbReference type="PROSITE-ProRule" id="PRU01211"/>
    </source>
</evidence>
<comment type="caution">
    <text evidence="6">The sequence shown here is derived from an EMBL/GenBank/DDBJ whole genome shotgun (WGS) entry which is preliminary data.</text>
</comment>
<keyword evidence="3 4" id="KW-0482">Metalloprotease</keyword>
<sequence>MYVFYFLNNLMQFCIQKKFSLRNAVPEDDPLWPYGTIPYKIHPHLGKFFNLKNFCIEPHRESIVEAIDHFHEHTCIRFVERTDEDDYLHLISDEGLDIEIIKTQRRLINKIFRCYSSIGRTGGEQTLSLDYGCICKGTIIHELMHTLGFYHEQNRSDRDKYIIVLYDRINATAKHEFNRLAPDKNRLLSPYDYDSIMHYASNAFSKDGRDTMIPRKEGVILTHPCFKSKLSKFDIVKISKLYGCSFD</sequence>
<dbReference type="CDD" id="cd04280">
    <property type="entry name" value="ZnMc_astacin_like"/>
    <property type="match status" value="1"/>
</dbReference>
<dbReference type="PROSITE" id="PS51864">
    <property type="entry name" value="ASTACIN"/>
    <property type="match status" value="1"/>
</dbReference>
<comment type="function">
    <text evidence="2">Zinc metalloprotease. Provoques deadhesion of endothelial cells from cell cultures, and also degradation of fibronectin, fibrinogen and gelatin in vitro. Its role in the venom is not fully understood but it might act as a spreading factor that facilitates diffusion of other venom toxins. Alternatively, it might be involved in the proteolytic processing of other venom toxins or it might play a role in extra-oral digestion of prey.</text>
</comment>
<dbReference type="InterPro" id="IPR006026">
    <property type="entry name" value="Peptidase_Metallo"/>
</dbReference>
<evidence type="ECO:0000313" key="7">
    <source>
        <dbReference type="Proteomes" id="UP000285301"/>
    </source>
</evidence>
<name>A0A443QCG7_9ACAR</name>
<dbReference type="OrthoDB" id="291007at2759"/>
<feature type="binding site" evidence="3">
    <location>
        <position position="151"/>
    </location>
    <ligand>
        <name>Zn(2+)</name>
        <dbReference type="ChEBI" id="CHEBI:29105"/>
        <note>catalytic</note>
    </ligand>
</feature>
<dbReference type="InterPro" id="IPR001506">
    <property type="entry name" value="Peptidase_M12A"/>
</dbReference>
<dbReference type="STRING" id="1965070.A0A443QCG7"/>
<dbReference type="PRINTS" id="PR00480">
    <property type="entry name" value="ASTACIN"/>
</dbReference>
<comment type="cofactor">
    <cofactor evidence="3 4">
        <name>Zn(2+)</name>
        <dbReference type="ChEBI" id="CHEBI:29105"/>
    </cofactor>
    <text evidence="3 4">Binds 1 zinc ion per subunit.</text>
</comment>
<accession>A0A443QCG7</accession>
<dbReference type="Pfam" id="PF01400">
    <property type="entry name" value="Astacin"/>
    <property type="match status" value="1"/>
</dbReference>
<organism evidence="6 7">
    <name type="scientific">Dinothrombium tinctorium</name>
    <dbReference type="NCBI Taxonomy" id="1965070"/>
    <lineage>
        <taxon>Eukaryota</taxon>
        <taxon>Metazoa</taxon>
        <taxon>Ecdysozoa</taxon>
        <taxon>Arthropoda</taxon>
        <taxon>Chelicerata</taxon>
        <taxon>Arachnida</taxon>
        <taxon>Acari</taxon>
        <taxon>Acariformes</taxon>
        <taxon>Trombidiformes</taxon>
        <taxon>Prostigmata</taxon>
        <taxon>Anystina</taxon>
        <taxon>Parasitengona</taxon>
        <taxon>Trombidioidea</taxon>
        <taxon>Trombidiidae</taxon>
        <taxon>Dinothrombium</taxon>
    </lineage>
</organism>